<evidence type="ECO:0000313" key="2">
    <source>
        <dbReference type="Proteomes" id="UP000694924"/>
    </source>
</evidence>
<feature type="compositionally biased region" description="Basic and acidic residues" evidence="1">
    <location>
        <begin position="894"/>
        <end position="903"/>
    </location>
</feature>
<feature type="compositionally biased region" description="Basic and acidic residues" evidence="1">
    <location>
        <begin position="702"/>
        <end position="713"/>
    </location>
</feature>
<feature type="compositionally biased region" description="Basic and acidic residues" evidence="1">
    <location>
        <begin position="860"/>
        <end position="877"/>
    </location>
</feature>
<proteinExistence type="predicted"/>
<feature type="compositionally biased region" description="Basic and acidic residues" evidence="1">
    <location>
        <begin position="913"/>
        <end position="931"/>
    </location>
</feature>
<feature type="region of interest" description="Disordered" evidence="1">
    <location>
        <begin position="702"/>
        <end position="732"/>
    </location>
</feature>
<protein>
    <submittedName>
        <fullName evidence="3">Telomere-associated protein RIF1-like</fullName>
    </submittedName>
</protein>
<feature type="region of interest" description="Disordered" evidence="1">
    <location>
        <begin position="1039"/>
        <end position="1063"/>
    </location>
</feature>
<dbReference type="CDD" id="cd14267">
    <property type="entry name" value="Rif1_CTD_C-II_like"/>
    <property type="match status" value="1"/>
</dbReference>
<accession>A0ABM1HUJ7</accession>
<dbReference type="Proteomes" id="UP000694924">
    <property type="component" value="Unplaced"/>
</dbReference>
<evidence type="ECO:0000313" key="3">
    <source>
        <dbReference type="RefSeq" id="XP_015171634.1"/>
    </source>
</evidence>
<reference evidence="3" key="1">
    <citation type="submission" date="2025-08" db="UniProtKB">
        <authorList>
            <consortium name="RefSeq"/>
        </authorList>
    </citation>
    <scope>IDENTIFICATION</scope>
    <source>
        <tissue evidence="3">Whole body</tissue>
    </source>
</reference>
<name>A0ABM1HUJ7_POLDO</name>
<sequence length="2075" mass="235107">MLYTPILEEMLPNCICGTIFQQCFKSIIHSVGEAILILSQINDKEMKNRYQVGKLLWSNLVNYAQESKTEIKDLVYKDILLIINELVNHIADKPMILDLILDVIVIDLPNFNKDIQIHREMILDLLFKLLSTPILPKIKKNHRKGLNCLLWECAKSKIGNEYSSNILDFLRQVLEKLIEINVEDKSTTIIPEIWCIIAEILIKYMEDTGKINEGNAAQHNFKTTEYVLKFPFKQILSKDLKEILEISEIWKKLYKQFDLQGDLIVTVKSNEILLNTIKMMQSCLNKDKDCSIFISYCLDILLSNINYNDLLARNEITCIMEYLIDLIKTHLNNSQFTNCDIVLKALSAVLITVYGYDKKKAILCLQYLRSVIEIVFISSAGISLKESGGLWETILIIIKGLDRSYRSEFLLLFKEVIIKSVNHSNMEIATHTLSFLQDENNFDDKGKSIIQEIHNRIKPDQLLFKLNDEKNKLEDKEKSVKQFKMAGSFLNRKSPSSKVAFTSVQKEKDEKRVSLPNPETQEYVYIKTDVKYDVNRLTEHQKEMLKKKRVDIPALYNDLSQSTSQSSQNLQEWFDKRVKHINEVDHVQNTRKDDTVTEENIDHDANKENTIDSTVTEYKVADKTDAISSTDLKTVQQSVSPVQSTSLVNENSTSDDLFKEQANTTSETSGLDKLEISCSNDSQEIYTHDEGSVAKRLDFESREEFPDNKESEQRLSPSILENGKRRNRNSTTKADINELNFDKTTGIQAEKSESKIIRRLRTKSIITKQKRGIKRKYASDSDSDELICQRRRKKYVSEIPSDTDSVKSLESENLDESKEEQLSQRTKNEMSRLKINMVFYSALTNRRRSKTEKVLEFDGETKTVRKSPDSKNSDETKSSVCGQSTFKKKSKKSLKFEGNKSEELNMIDSTKNSSEKETNKLDITEGSRSDESTNVLSEVTGSVNVDIQNETTDKDISPNVDKIKKKEMKESSMNRNENEKTKDCIIKDEALSCPEDGIEDIIQNSQEENTKSKLEGKYNDKKCFIKINKIDNIISASGMKSSNKDSVLTESTPVKKSTKEMPHVPRKISEDNTKIDGTSNIEDNTTEIVVNASSDHEISCIQHEDEKKTVLEASQVNNSPTNKLSTVVVSSPTTNINRLLKLKTYPNKGGRAAHMLGLVTKQIITESNSQSVKTDEDIMMVKKIKLNKDGENEAQIGKKDKTATFKDNDKIVGPCSSRQEKIFNNMKSGEYPFPSSSPVPLFSTLKNNGEKISPNVDKSIPDYMLISLDNVNEEGNDGSLSPSQKKSELPMLEWSNANPPSLTASPSASILKRKCFNLTESDLENTTPSKRKRVSFADPLVSKQMGYEIVITENPDKPNKLSSRIVLIRKNSPLRAKQTKLKFLPTDSDKEDKDIEMQQDNGCEVDLQCERENVLSTKMAEEMESTESMVIDDHTTCSISEDMNENSDTKLYTTVSLNNLSEELEMLGNKSSPKETSLLSSSLSSSVENGKVFQSQESETQQDMFGSIDVKNNIKQSENKDKDVNNINDSVNFSQLSIITNEDILEDTVDVGNITSFNTTTNLDEICCTKSLQTTSTQKLENITDHDTLTVTDSIFGSLSPSQASESSVTYSDPELLDDTKAFYGELVSCQDPINSLTSYLTYRSWTKQLNTYLTSRNIITIGDFAQLTAREINRMPIKNHINKIKFVKQVLDHYINKSLSKENSVKGLELNYDLSPISNDIESTTRYLQNKECEVLKQTESITNTKVNPSITEPSDINVSSQKSTIIDISMDDPNHTTRSIGVCTDSDLCPKPSSVATKSVEAQMALEDLLDEIDVNLVMQSAVKRSSPETILGHYKLKSRSLPEAEFEKETLRILGLNNTESYCEAKLKAVCRGCGVNKVLLRLPDIFSGDKKFFHKVLNAYRKKITIEDCMNVFNLKEIKNHVGEQYTSEELAAMLSVSLKKEEESGIKDPIRDLSCFSDILKRLPMDVIISHTVANDELIPPRLVLDIALQNSSMTDITETLKSQNSNLVQEVFNNLWSNELVLSRIEQTSEREELLKIYKAISSKLKPVELLDAYHESMKNTLSLDTTEK</sequence>
<feature type="region of interest" description="Disordered" evidence="1">
    <location>
        <begin position="860"/>
        <end position="934"/>
    </location>
</feature>
<gene>
    <name evidence="3" type="primary">LOC107063953</name>
</gene>
<feature type="region of interest" description="Disordered" evidence="1">
    <location>
        <begin position="637"/>
        <end position="656"/>
    </location>
</feature>
<feature type="compositionally biased region" description="Polar residues" evidence="1">
    <location>
        <begin position="1039"/>
        <end position="1055"/>
    </location>
</feature>
<feature type="compositionally biased region" description="Basic and acidic residues" evidence="1">
    <location>
        <begin position="804"/>
        <end position="828"/>
    </location>
</feature>
<feature type="compositionally biased region" description="Polar residues" evidence="1">
    <location>
        <begin position="645"/>
        <end position="656"/>
    </location>
</feature>
<feature type="region of interest" description="Disordered" evidence="1">
    <location>
        <begin position="797"/>
        <end position="828"/>
    </location>
</feature>
<organism evidence="2 3">
    <name type="scientific">Polistes dominula</name>
    <name type="common">European paper wasp</name>
    <name type="synonym">Vespa dominula</name>
    <dbReference type="NCBI Taxonomy" id="743375"/>
    <lineage>
        <taxon>Eukaryota</taxon>
        <taxon>Metazoa</taxon>
        <taxon>Ecdysozoa</taxon>
        <taxon>Arthropoda</taxon>
        <taxon>Hexapoda</taxon>
        <taxon>Insecta</taxon>
        <taxon>Pterygota</taxon>
        <taxon>Neoptera</taxon>
        <taxon>Endopterygota</taxon>
        <taxon>Hymenoptera</taxon>
        <taxon>Apocrita</taxon>
        <taxon>Aculeata</taxon>
        <taxon>Vespoidea</taxon>
        <taxon>Vespidae</taxon>
        <taxon>Polistinae</taxon>
        <taxon>Polistini</taxon>
        <taxon>Polistes</taxon>
    </lineage>
</organism>
<dbReference type="RefSeq" id="XP_015171634.1">
    <property type="nucleotide sequence ID" value="XM_015316148.1"/>
</dbReference>
<dbReference type="SUPFAM" id="SSF48371">
    <property type="entry name" value="ARM repeat"/>
    <property type="match status" value="1"/>
</dbReference>
<dbReference type="InterPro" id="IPR016024">
    <property type="entry name" value="ARM-type_fold"/>
</dbReference>
<keyword evidence="2" id="KW-1185">Reference proteome</keyword>
<dbReference type="GeneID" id="107063953"/>
<evidence type="ECO:0000256" key="1">
    <source>
        <dbReference type="SAM" id="MobiDB-lite"/>
    </source>
</evidence>